<name>A0A5C5XCN4_9PLAN</name>
<dbReference type="AlphaFoldDB" id="A0A5C5XCN4"/>
<keyword evidence="2" id="KW-1185">Reference proteome</keyword>
<dbReference type="OrthoDB" id="215049at2"/>
<comment type="caution">
    <text evidence="1">The sequence shown here is derived from an EMBL/GenBank/DDBJ whole genome shotgun (WGS) entry which is preliminary data.</text>
</comment>
<accession>A0A5C5XCN4</accession>
<gene>
    <name evidence="1" type="ORF">Pan54_06560</name>
</gene>
<proteinExistence type="predicted"/>
<dbReference type="Gene3D" id="2.40.50.100">
    <property type="match status" value="1"/>
</dbReference>
<dbReference type="EMBL" id="SJPG01000001">
    <property type="protein sequence ID" value="TWT59945.1"/>
    <property type="molecule type" value="Genomic_DNA"/>
</dbReference>
<evidence type="ECO:0000313" key="1">
    <source>
        <dbReference type="EMBL" id="TWT59945.1"/>
    </source>
</evidence>
<dbReference type="RefSeq" id="WP_146502121.1">
    <property type="nucleotide sequence ID" value="NZ_SJPG01000001.1"/>
</dbReference>
<reference evidence="1 2" key="1">
    <citation type="submission" date="2019-02" db="EMBL/GenBank/DDBJ databases">
        <title>Deep-cultivation of Planctomycetes and their phenomic and genomic characterization uncovers novel biology.</title>
        <authorList>
            <person name="Wiegand S."/>
            <person name="Jogler M."/>
            <person name="Boedeker C."/>
            <person name="Pinto D."/>
            <person name="Vollmers J."/>
            <person name="Rivas-Marin E."/>
            <person name="Kohn T."/>
            <person name="Peeters S.H."/>
            <person name="Heuer A."/>
            <person name="Rast P."/>
            <person name="Oberbeckmann S."/>
            <person name="Bunk B."/>
            <person name="Jeske O."/>
            <person name="Meyerdierks A."/>
            <person name="Storesund J.E."/>
            <person name="Kallscheuer N."/>
            <person name="Luecker S."/>
            <person name="Lage O.M."/>
            <person name="Pohl T."/>
            <person name="Merkel B.J."/>
            <person name="Hornburger P."/>
            <person name="Mueller R.-W."/>
            <person name="Bruemmer F."/>
            <person name="Labrenz M."/>
            <person name="Spormann A.M."/>
            <person name="Op Den Camp H."/>
            <person name="Overmann J."/>
            <person name="Amann R."/>
            <person name="Jetten M.S.M."/>
            <person name="Mascher T."/>
            <person name="Medema M.H."/>
            <person name="Devos D.P."/>
            <person name="Kaster A.-K."/>
            <person name="Ovreas L."/>
            <person name="Rohde M."/>
            <person name="Galperin M.Y."/>
            <person name="Jogler C."/>
        </authorList>
    </citation>
    <scope>NUCLEOTIDE SEQUENCE [LARGE SCALE GENOMIC DNA]</scope>
    <source>
        <strain evidence="1 2">Pan54</strain>
    </source>
</reference>
<organism evidence="1 2">
    <name type="scientific">Rubinisphaera italica</name>
    <dbReference type="NCBI Taxonomy" id="2527969"/>
    <lineage>
        <taxon>Bacteria</taxon>
        <taxon>Pseudomonadati</taxon>
        <taxon>Planctomycetota</taxon>
        <taxon>Planctomycetia</taxon>
        <taxon>Planctomycetales</taxon>
        <taxon>Planctomycetaceae</taxon>
        <taxon>Rubinisphaera</taxon>
    </lineage>
</organism>
<dbReference type="InterPro" id="IPR011053">
    <property type="entry name" value="Single_hybrid_motif"/>
</dbReference>
<protein>
    <submittedName>
        <fullName evidence="1">Uncharacterized protein</fullName>
    </submittedName>
</protein>
<dbReference type="Proteomes" id="UP000316095">
    <property type="component" value="Unassembled WGS sequence"/>
</dbReference>
<evidence type="ECO:0000313" key="2">
    <source>
        <dbReference type="Proteomes" id="UP000316095"/>
    </source>
</evidence>
<dbReference type="SUPFAM" id="SSF51230">
    <property type="entry name" value="Single hybrid motif"/>
    <property type="match status" value="1"/>
</dbReference>
<sequence>MSRNLPSQPDFNPLETTPLIAPHPGIDPLVEISGEITAWYLSKSDEFAAGDLLYQITWPGLVIDVSAEKSGMLVRILAKLRDPVEPGQQIALVRLTSTD</sequence>